<dbReference type="CDD" id="cd00112">
    <property type="entry name" value="LDLa"/>
    <property type="match status" value="10"/>
</dbReference>
<dbReference type="FunFam" id="2.120.10.30:FF:000241">
    <property type="entry name" value="Low-density lipoprotein receptor-related protein 6"/>
    <property type="match status" value="1"/>
</dbReference>
<feature type="repeat" description="LDL-receptor class B" evidence="14">
    <location>
        <begin position="348"/>
        <end position="394"/>
    </location>
</feature>
<dbReference type="InterPro" id="IPR049883">
    <property type="entry name" value="NOTCH1_EGF-like"/>
</dbReference>
<reference evidence="19" key="1">
    <citation type="submission" date="2016-10" db="EMBL/GenBank/DDBJ databases">
        <title>Identification and characterisation of vitellogenin receptor from the litchi fruit borer,Conopomorpha sinensis Bradley.</title>
        <authorList>
            <person name="Yao Q."/>
            <person name="Dong Y."/>
            <person name="Chen B."/>
        </authorList>
    </citation>
    <scope>NUCLEOTIDE SEQUENCE</scope>
    <source>
        <tissue evidence="19">Fat body and ovary</tissue>
    </source>
</reference>
<feature type="disulfide bond" evidence="13">
    <location>
        <begin position="1172"/>
        <end position="1187"/>
    </location>
</feature>
<dbReference type="GO" id="GO:0006898">
    <property type="term" value="P:receptor-mediated endocytosis"/>
    <property type="evidence" value="ECO:0007669"/>
    <property type="project" value="TreeGrafter"/>
</dbReference>
<keyword evidence="9 13" id="KW-1015">Disulfide bond</keyword>
<evidence type="ECO:0000256" key="15">
    <source>
        <dbReference type="SAM" id="MobiDB-lite"/>
    </source>
</evidence>
<dbReference type="GO" id="GO:0016324">
    <property type="term" value="C:apical plasma membrane"/>
    <property type="evidence" value="ECO:0007669"/>
    <property type="project" value="TreeGrafter"/>
</dbReference>
<keyword evidence="6" id="KW-0677">Repeat</keyword>
<evidence type="ECO:0000256" key="6">
    <source>
        <dbReference type="ARBA" id="ARBA00022737"/>
    </source>
</evidence>
<dbReference type="CDD" id="cd00054">
    <property type="entry name" value="EGF_CA"/>
    <property type="match status" value="1"/>
</dbReference>
<dbReference type="PANTHER" id="PTHR22722:SF14">
    <property type="entry name" value="MEGALIN, ISOFORM A"/>
    <property type="match status" value="1"/>
</dbReference>
<evidence type="ECO:0000259" key="18">
    <source>
        <dbReference type="PROSITE" id="PS50026"/>
    </source>
</evidence>
<dbReference type="InterPro" id="IPR001881">
    <property type="entry name" value="EGF-like_Ca-bd_dom"/>
</dbReference>
<evidence type="ECO:0000313" key="19">
    <source>
        <dbReference type="EMBL" id="ASX95053.1"/>
    </source>
</evidence>
<feature type="disulfide bond" evidence="13">
    <location>
        <begin position="1082"/>
        <end position="1097"/>
    </location>
</feature>
<accession>A0A4Y1KB20</accession>
<evidence type="ECO:0000256" key="14">
    <source>
        <dbReference type="PROSITE-ProRule" id="PRU00461"/>
    </source>
</evidence>
<evidence type="ECO:0000256" key="2">
    <source>
        <dbReference type="ARBA" id="ARBA00022536"/>
    </source>
</evidence>
<name>A0A4Y1KB20_9NEOP</name>
<dbReference type="SUPFAM" id="SSF57424">
    <property type="entry name" value="LDL receptor-like module"/>
    <property type="match status" value="10"/>
</dbReference>
<feature type="region of interest" description="Disordered" evidence="15">
    <location>
        <begin position="1773"/>
        <end position="1807"/>
    </location>
</feature>
<dbReference type="InterPro" id="IPR018097">
    <property type="entry name" value="EGF_Ca-bd_CS"/>
</dbReference>
<feature type="disulfide bond" evidence="13">
    <location>
        <begin position="53"/>
        <end position="68"/>
    </location>
</feature>
<evidence type="ECO:0000256" key="10">
    <source>
        <dbReference type="ARBA" id="ARBA00023170"/>
    </source>
</evidence>
<dbReference type="GO" id="GO:0042562">
    <property type="term" value="F:hormone binding"/>
    <property type="evidence" value="ECO:0007669"/>
    <property type="project" value="TreeGrafter"/>
</dbReference>
<evidence type="ECO:0000256" key="3">
    <source>
        <dbReference type="ARBA" id="ARBA00022583"/>
    </source>
</evidence>
<dbReference type="Pfam" id="PF07645">
    <property type="entry name" value="EGF_CA"/>
    <property type="match status" value="2"/>
</dbReference>
<dbReference type="PROSITE" id="PS01209">
    <property type="entry name" value="LDLRA_1"/>
    <property type="match status" value="6"/>
</dbReference>
<comment type="caution">
    <text evidence="12">Lacks conserved residue(s) required for the propagation of feature annotation.</text>
</comment>
<gene>
    <name evidence="19" type="primary">VgR</name>
</gene>
<keyword evidence="2 12" id="KW-0245">EGF-like domain</keyword>
<feature type="transmembrane region" description="Helical" evidence="16">
    <location>
        <begin position="1678"/>
        <end position="1698"/>
    </location>
</feature>
<evidence type="ECO:0000256" key="5">
    <source>
        <dbReference type="ARBA" id="ARBA00022729"/>
    </source>
</evidence>
<comment type="subcellular location">
    <subcellularLocation>
        <location evidence="1">Membrane</location>
        <topology evidence="1">Single-pass membrane protein</topology>
    </subcellularLocation>
</comment>
<keyword evidence="3" id="KW-0254">Endocytosis</keyword>
<dbReference type="FunFam" id="4.10.400.10:FF:000034">
    <property type="entry name" value="Low-density lipoprotein receptor-related protein 2"/>
    <property type="match status" value="1"/>
</dbReference>
<dbReference type="PRINTS" id="PR00261">
    <property type="entry name" value="LDLRECEPTOR"/>
</dbReference>
<evidence type="ECO:0000256" key="12">
    <source>
        <dbReference type="PROSITE-ProRule" id="PRU00076"/>
    </source>
</evidence>
<dbReference type="Gene3D" id="4.10.400.10">
    <property type="entry name" value="Low-density Lipoprotein Receptor"/>
    <property type="match status" value="10"/>
</dbReference>
<evidence type="ECO:0000256" key="17">
    <source>
        <dbReference type="SAM" id="SignalP"/>
    </source>
</evidence>
<dbReference type="InterPro" id="IPR023415">
    <property type="entry name" value="LDLR_class-A_CS"/>
</dbReference>
<feature type="disulfide bond" evidence="13">
    <location>
        <begin position="1121"/>
        <end position="1136"/>
    </location>
</feature>
<dbReference type="SUPFAM" id="SSF57184">
    <property type="entry name" value="Growth factor receptor domain"/>
    <property type="match status" value="1"/>
</dbReference>
<feature type="domain" description="EGF-like" evidence="18">
    <location>
        <begin position="1315"/>
        <end position="1353"/>
    </location>
</feature>
<dbReference type="Gene3D" id="2.120.10.30">
    <property type="entry name" value="TolB, C-terminal domain"/>
    <property type="match status" value="3"/>
</dbReference>
<feature type="disulfide bond" evidence="13">
    <location>
        <begin position="1102"/>
        <end position="1114"/>
    </location>
</feature>
<feature type="repeat" description="LDL-receptor class B" evidence="14">
    <location>
        <begin position="437"/>
        <end position="480"/>
    </location>
</feature>
<keyword evidence="8 16" id="KW-0472">Membrane</keyword>
<feature type="disulfide bond" evidence="13">
    <location>
        <begin position="1109"/>
        <end position="1127"/>
    </location>
</feature>
<dbReference type="PROSITE" id="PS01187">
    <property type="entry name" value="EGF_CA"/>
    <property type="match status" value="2"/>
</dbReference>
<evidence type="ECO:0000256" key="16">
    <source>
        <dbReference type="SAM" id="Phobius"/>
    </source>
</evidence>
<dbReference type="EMBL" id="KX987145">
    <property type="protein sequence ID" value="ASX95053.1"/>
    <property type="molecule type" value="mRNA"/>
</dbReference>
<evidence type="ECO:0000256" key="8">
    <source>
        <dbReference type="ARBA" id="ARBA00023136"/>
    </source>
</evidence>
<keyword evidence="4 16" id="KW-0812">Transmembrane</keyword>
<keyword evidence="5 17" id="KW-0732">Signal</keyword>
<dbReference type="PROSITE" id="PS50068">
    <property type="entry name" value="LDLRA_2"/>
    <property type="match status" value="11"/>
</dbReference>
<organism evidence="19">
    <name type="scientific">Conopomorpha sinensis</name>
    <name type="common">litch fruit borer</name>
    <dbReference type="NCBI Taxonomy" id="940481"/>
    <lineage>
        <taxon>Eukaryota</taxon>
        <taxon>Metazoa</taxon>
        <taxon>Ecdysozoa</taxon>
        <taxon>Arthropoda</taxon>
        <taxon>Hexapoda</taxon>
        <taxon>Insecta</taxon>
        <taxon>Pterygota</taxon>
        <taxon>Neoptera</taxon>
        <taxon>Endopterygota</taxon>
        <taxon>Lepidoptera</taxon>
        <taxon>Glossata</taxon>
        <taxon>Ditrysia</taxon>
        <taxon>Tineoidea</taxon>
        <taxon>Gracillariidae</taxon>
        <taxon>Conopomorpha</taxon>
    </lineage>
</organism>
<dbReference type="PROSITE" id="PS00010">
    <property type="entry name" value="ASX_HYDROXYL"/>
    <property type="match status" value="2"/>
</dbReference>
<evidence type="ECO:0000256" key="4">
    <source>
        <dbReference type="ARBA" id="ARBA00022692"/>
    </source>
</evidence>
<dbReference type="InterPro" id="IPR000152">
    <property type="entry name" value="EGF-type_Asp/Asn_hydroxyl_site"/>
</dbReference>
<evidence type="ECO:0000256" key="1">
    <source>
        <dbReference type="ARBA" id="ARBA00004167"/>
    </source>
</evidence>
<dbReference type="PROSITE" id="PS51120">
    <property type="entry name" value="LDLRB"/>
    <property type="match status" value="2"/>
</dbReference>
<dbReference type="SUPFAM" id="SSF63825">
    <property type="entry name" value="YWTD domain"/>
    <property type="match status" value="3"/>
</dbReference>
<dbReference type="Pfam" id="PF00057">
    <property type="entry name" value="Ldl_recept_a"/>
    <property type="match status" value="9"/>
</dbReference>
<keyword evidence="10 19" id="KW-0675">Receptor</keyword>
<dbReference type="SMART" id="SM00179">
    <property type="entry name" value="EGF_CA"/>
    <property type="match status" value="3"/>
</dbReference>
<feature type="disulfide bond" evidence="13">
    <location>
        <begin position="99"/>
        <end position="114"/>
    </location>
</feature>
<feature type="disulfide bond" evidence="13">
    <location>
        <begin position="966"/>
        <end position="981"/>
    </location>
</feature>
<dbReference type="SMART" id="SM00181">
    <property type="entry name" value="EGF"/>
    <property type="match status" value="9"/>
</dbReference>
<protein>
    <submittedName>
        <fullName evidence="19">Vitellogenin receptor</fullName>
    </submittedName>
</protein>
<feature type="chain" id="PRO_5021289367" evidence="17">
    <location>
        <begin position="21"/>
        <end position="1807"/>
    </location>
</feature>
<dbReference type="PANTHER" id="PTHR22722">
    <property type="entry name" value="LOW-DENSITY LIPOPROTEIN RECEPTOR-RELATED PROTEIN 2-RELATED"/>
    <property type="match status" value="1"/>
</dbReference>
<dbReference type="InterPro" id="IPR009030">
    <property type="entry name" value="Growth_fac_rcpt_cys_sf"/>
</dbReference>
<evidence type="ECO:0000256" key="11">
    <source>
        <dbReference type="ARBA" id="ARBA00023180"/>
    </source>
</evidence>
<dbReference type="InterPro" id="IPR051221">
    <property type="entry name" value="LDLR-related"/>
</dbReference>
<dbReference type="Gene3D" id="2.10.25.10">
    <property type="entry name" value="Laminin"/>
    <property type="match status" value="2"/>
</dbReference>
<keyword evidence="11" id="KW-0325">Glycoprotein</keyword>
<feature type="disulfide bond" evidence="13">
    <location>
        <begin position="1250"/>
        <end position="1268"/>
    </location>
</feature>
<feature type="signal peptide" evidence="17">
    <location>
        <begin position="1"/>
        <end position="20"/>
    </location>
</feature>
<feature type="disulfide bond" evidence="13">
    <location>
        <begin position="954"/>
        <end position="972"/>
    </location>
</feature>
<sequence>MSNKWLVTMITVSLCGVAWADFSDEYQTSDDSCVGEDVFQCHDRGCVSLDQYCDGRDDCADRSDENYCPNHHAKIAACNASHEYLCKDGSKCIPYPWMCNNEPECSDGSDEADCSSVAAPKEDDPCQGFQCRNGQCISRLWVCDGVVDCYDSSDEYNDVLCRTQKDFERYSEVGSMTCEPQDFLSHRQYMCDDHSFCLLEYRMCDGVADCRDRGDEGPFCANWTTMCNNVTCGLNATCRPNAYGPTCECDVKYTYDVHTGACVDRDECAAVMAVCAQRCDNYNGGYSCTCDPGYRNDSFMCFTASKAIEPLLIFSTRRDIRYINLKTKAMVVVASDLKQAHGVTYDGSYLYWVETEAGHQAIVRAQLDNVRGTKQTLVALGLEQPGDISVDWLAGHFYFTDSARRHIAACLLDGSICTVLNTTVHHPRFLTLHPQAGEMYWSDHDTNSVIMKANMDGSGARVFVDKLSSFATGLTIDIPGMRLYFVDRGLHVAPLDGRGRYVLLSGNLHHPYSVSVYETAAFFSDWASNSIQLINKIMPSVRRKRIVSGLDMPVLGIHMYHPILMQKSRSGCDGHTCSELCLPRGAGYVCACSQGRKLVSRTMCSPASFAELPQFLIVGGGSHFTRVRYNSLGNPESRAVRFDIGRVQALAYNNFRRVLYVYDSQRKSINFIHMNNFSTGVTNLLAFKHLENVVDMDYDYVTDNLYVLDSGRQTLEVVNTKSKERAIVHKFREYVPIALSVMPEYGRAMVALKSEGPEGGIQVDSIGLNGHERINVVENYLQGPQVRLRYSGHEDKVYISDEGNGRIYSIHPSGTGKELYRDVSTKITSVAVSDDTIFWTDRHTPRLFWSHVHDVSTNVRRLEMTIFPKHSQLIIQSTSFFQSLKSPILTHPCFQTNPCSHVCTQTPHPKLPNTNNTSTPIPKMGYMCLCPPGMVLMGNKCQELSSCKKDEVICLNDNKCVDGHICDGVKDCKDGSDENGCDPQSQVPPRCGPEQKLCHNFCVDNKVVCVSSDIQPNNTKLTCTSEEFQCRAKCIPRYKVCDLSEDCPGGEDESAFLCRNNLCRDEEWRCQSGACIPSSWRCDRHGDCADETDEVNCEYEKCKDDEWQCGDGSCIDFSRRCDDVLDCDDHSDEEACDNDDLDDSHSEESPCEDFEYTCAMNRSICLPLTAVCNGTSECPNGTDEAGCDSLCPPHMFHCRDDRLCLPPRKVCDGKVDCKDGSDEAPKNSCNATRPPTPPYLMSNCTGRYSCGSGECVDLHVVCDSKADCADGSDEGGKCDESCTNTSCSLACRATPRGEQCACRAGAAARAGRCVDINECASWPCAQRCTNTEGSFVCGCFWGYRLGTDGRRCKALFPPKVITATPDGEMSDSTEKYYSRALKHISLDYNRSLLYGVTQQDELVMAARGGTRSSTLINLGTPTALVVEWVTGNLYFATRVDSYARLNVCHFVLEKCARLGKLNSTLPLNSEVTTMAVDPSSHRLFYSVYKEKASVLYWSSLVGERPLVLAELKANCTGLAVDINKRRIYVAQMGASIIFQIGYEGNVMAILTHQTFLKRPHTLTLLADDIYFLEHNTSQINYCTFFDETCHPYVHRTMNTDTYALSHPSIQRGDLVNDCAGNKCDNLCVPSDNGPKCLCYDGSFVENGKECTLEGLSEVPKFKFVSLPTPWRWRSSRSFTVPVVVVLSIVTALGLFIFLRKKCKHAFTTAVRFRNTSASTSGADDAEATVHFHTEDGGVRRRRYAEYVNPLQNVRSLLVNTLFRNKRPVGTAGLHIDVPTRDDRSTTPTSTASSEPDYKDTRQFLPKP</sequence>
<proteinExistence type="evidence at transcript level"/>
<dbReference type="InterPro" id="IPR000033">
    <property type="entry name" value="LDLR_classB_rpt"/>
</dbReference>
<evidence type="ECO:0000256" key="7">
    <source>
        <dbReference type="ARBA" id="ARBA00022989"/>
    </source>
</evidence>
<evidence type="ECO:0000256" key="13">
    <source>
        <dbReference type="PROSITE-ProRule" id="PRU00124"/>
    </source>
</evidence>
<feature type="disulfide bond" evidence="13">
    <location>
        <begin position="41"/>
        <end position="59"/>
    </location>
</feature>
<feature type="disulfide bond" evidence="13">
    <location>
        <begin position="1070"/>
        <end position="1088"/>
    </location>
</feature>
<dbReference type="GO" id="GO:0005509">
    <property type="term" value="F:calcium ion binding"/>
    <property type="evidence" value="ECO:0007669"/>
    <property type="project" value="InterPro"/>
</dbReference>
<dbReference type="PROSITE" id="PS50026">
    <property type="entry name" value="EGF_3"/>
    <property type="match status" value="1"/>
</dbReference>
<dbReference type="InterPro" id="IPR011042">
    <property type="entry name" value="6-blade_b-propeller_TolB-like"/>
</dbReference>
<evidence type="ECO:0000256" key="9">
    <source>
        <dbReference type="ARBA" id="ARBA00023157"/>
    </source>
</evidence>
<feature type="disulfide bond" evidence="13">
    <location>
        <begin position="131"/>
        <end position="149"/>
    </location>
</feature>
<dbReference type="SMART" id="SM00192">
    <property type="entry name" value="LDLa"/>
    <property type="match status" value="11"/>
</dbReference>
<dbReference type="InterPro" id="IPR000742">
    <property type="entry name" value="EGF"/>
</dbReference>
<dbReference type="PROSITE" id="PS01186">
    <property type="entry name" value="EGF_2"/>
    <property type="match status" value="1"/>
</dbReference>
<dbReference type="GO" id="GO:0043235">
    <property type="term" value="C:receptor complex"/>
    <property type="evidence" value="ECO:0007669"/>
    <property type="project" value="TreeGrafter"/>
</dbReference>
<dbReference type="SMART" id="SM00135">
    <property type="entry name" value="LY"/>
    <property type="match status" value="7"/>
</dbReference>
<keyword evidence="7 16" id="KW-1133">Transmembrane helix</keyword>
<dbReference type="InterPro" id="IPR036055">
    <property type="entry name" value="LDL_receptor-like_sf"/>
</dbReference>
<dbReference type="SUPFAM" id="SSF57196">
    <property type="entry name" value="EGF/Laminin"/>
    <property type="match status" value="1"/>
</dbReference>
<dbReference type="InterPro" id="IPR002172">
    <property type="entry name" value="LDrepeatLR_classA_rpt"/>
</dbReference>
<feature type="disulfide bond" evidence="13">
    <location>
        <begin position="1063"/>
        <end position="1075"/>
    </location>
</feature>